<dbReference type="Proteomes" id="UP000274578">
    <property type="component" value="Chromosome 1"/>
</dbReference>
<dbReference type="EMBL" id="LR134384">
    <property type="protein sequence ID" value="VEH14588.1"/>
    <property type="molecule type" value="Genomic_DNA"/>
</dbReference>
<accession>A0A448L3Q1</accession>
<evidence type="ECO:0000313" key="1">
    <source>
        <dbReference type="EMBL" id="VEH14588.1"/>
    </source>
</evidence>
<evidence type="ECO:0000313" key="2">
    <source>
        <dbReference type="Proteomes" id="UP000274578"/>
    </source>
</evidence>
<gene>
    <name evidence="1" type="ORF">NCTC13071_00565</name>
</gene>
<protein>
    <submittedName>
        <fullName evidence="1">Uncharacterized protein</fullName>
    </submittedName>
</protein>
<reference evidence="1 2" key="1">
    <citation type="submission" date="2018-12" db="EMBL/GenBank/DDBJ databases">
        <authorList>
            <consortium name="Pathogen Informatics"/>
        </authorList>
    </citation>
    <scope>NUCLEOTIDE SEQUENCE [LARGE SCALE GENOMIC DNA]</scope>
    <source>
        <strain evidence="1 2">NCTC13071</strain>
    </source>
</reference>
<proteinExistence type="predicted"/>
<dbReference type="AlphaFoldDB" id="A0A448L3Q1"/>
<sequence length="96" mass="11458">MNPERVQLFRIYHIIGRNKTRTGFENHMLSFTRGGLVPRQPRAFKSITATQLHYRLISRLLSYYTFKSITAMQLLYGKCLIVRHNVHWHRIMTDNP</sequence>
<dbReference type="KEGG" id="poc:NCTC13071_00565"/>
<name>A0A448L3Q1_9BACT</name>
<organism evidence="1 2">
    <name type="scientific">Segatella oris</name>
    <dbReference type="NCBI Taxonomy" id="28135"/>
    <lineage>
        <taxon>Bacteria</taxon>
        <taxon>Pseudomonadati</taxon>
        <taxon>Bacteroidota</taxon>
        <taxon>Bacteroidia</taxon>
        <taxon>Bacteroidales</taxon>
        <taxon>Prevotellaceae</taxon>
        <taxon>Segatella</taxon>
    </lineage>
</organism>